<evidence type="ECO:0000256" key="1">
    <source>
        <dbReference type="SAM" id="Phobius"/>
    </source>
</evidence>
<evidence type="ECO:0000313" key="3">
    <source>
        <dbReference type="Proteomes" id="UP000326994"/>
    </source>
</evidence>
<protein>
    <submittedName>
        <fullName evidence="2">Uncharacterized protein</fullName>
    </submittedName>
</protein>
<reference evidence="2 3" key="1">
    <citation type="submission" date="2019-08" db="EMBL/GenBank/DDBJ databases">
        <title>Ulvibacter marinistellae sp. nov., isolated from a starfish, Patiria pectinifera.</title>
        <authorList>
            <person name="Kawano K."/>
            <person name="Ushijima N."/>
            <person name="Kihara M."/>
            <person name="Itoh H."/>
        </authorList>
    </citation>
    <scope>NUCLEOTIDE SEQUENCE [LARGE SCALE GENOMIC DNA]</scope>
    <source>
        <strain evidence="2 3">KK4</strain>
    </source>
</reference>
<dbReference type="Proteomes" id="UP000326994">
    <property type="component" value="Unassembled WGS sequence"/>
</dbReference>
<keyword evidence="1" id="KW-1133">Transmembrane helix</keyword>
<keyword evidence="3" id="KW-1185">Reference proteome</keyword>
<evidence type="ECO:0000313" key="2">
    <source>
        <dbReference type="EMBL" id="GEQ85119.1"/>
    </source>
</evidence>
<dbReference type="OrthoDB" id="1453942at2"/>
<dbReference type="EMBL" id="BKCF01000001">
    <property type="protein sequence ID" value="GEQ85119.1"/>
    <property type="molecule type" value="Genomic_DNA"/>
</dbReference>
<sequence length="120" mass="13785">MFYIIWIGVSLVVGLIGKEKSLGFLGYFLISLFLSPLIGFIVYLFSSENNKKIPEYLISFKKAKMSENRGDINEAIKLYKDVIFLIDELPNNGDSPILRSRLEKRKFSANKIFELEKVSI</sequence>
<dbReference type="AlphaFoldDB" id="A0A5J4FY94"/>
<gene>
    <name evidence="2" type="ORF">ULMS_06270</name>
</gene>
<keyword evidence="1" id="KW-0472">Membrane</keyword>
<organism evidence="2 3">
    <name type="scientific">Patiriisocius marinistellae</name>
    <dbReference type="NCBI Taxonomy" id="2494560"/>
    <lineage>
        <taxon>Bacteria</taxon>
        <taxon>Pseudomonadati</taxon>
        <taxon>Bacteroidota</taxon>
        <taxon>Flavobacteriia</taxon>
        <taxon>Flavobacteriales</taxon>
        <taxon>Flavobacteriaceae</taxon>
        <taxon>Patiriisocius</taxon>
    </lineage>
</organism>
<proteinExistence type="predicted"/>
<comment type="caution">
    <text evidence="2">The sequence shown here is derived from an EMBL/GenBank/DDBJ whole genome shotgun (WGS) entry which is preliminary data.</text>
</comment>
<feature type="transmembrane region" description="Helical" evidence="1">
    <location>
        <begin position="24"/>
        <end position="45"/>
    </location>
</feature>
<name>A0A5J4FY94_9FLAO</name>
<accession>A0A5J4FY94</accession>
<keyword evidence="1" id="KW-0812">Transmembrane</keyword>
<dbReference type="RefSeq" id="WP_151893051.1">
    <property type="nucleotide sequence ID" value="NZ_BKCF01000001.1"/>
</dbReference>